<dbReference type="EMBL" id="CP039354">
    <property type="protein sequence ID" value="QCE11083.1"/>
    <property type="molecule type" value="Genomic_DNA"/>
</dbReference>
<protein>
    <submittedName>
        <fullName evidence="2">Uncharacterized protein</fullName>
    </submittedName>
</protein>
<dbReference type="Proteomes" id="UP000501690">
    <property type="component" value="Linkage Group LG10"/>
</dbReference>
<gene>
    <name evidence="2" type="ORF">DEO72_LG10g2316</name>
</gene>
<evidence type="ECO:0000313" key="3">
    <source>
        <dbReference type="Proteomes" id="UP000501690"/>
    </source>
</evidence>
<dbReference type="AlphaFoldDB" id="A0A4D6NB78"/>
<organism evidence="2 3">
    <name type="scientific">Vigna unguiculata</name>
    <name type="common">Cowpea</name>
    <dbReference type="NCBI Taxonomy" id="3917"/>
    <lineage>
        <taxon>Eukaryota</taxon>
        <taxon>Viridiplantae</taxon>
        <taxon>Streptophyta</taxon>
        <taxon>Embryophyta</taxon>
        <taxon>Tracheophyta</taxon>
        <taxon>Spermatophyta</taxon>
        <taxon>Magnoliopsida</taxon>
        <taxon>eudicotyledons</taxon>
        <taxon>Gunneridae</taxon>
        <taxon>Pentapetalae</taxon>
        <taxon>rosids</taxon>
        <taxon>fabids</taxon>
        <taxon>Fabales</taxon>
        <taxon>Fabaceae</taxon>
        <taxon>Papilionoideae</taxon>
        <taxon>50 kb inversion clade</taxon>
        <taxon>NPAAA clade</taxon>
        <taxon>indigoferoid/millettioid clade</taxon>
        <taxon>Phaseoleae</taxon>
        <taxon>Vigna</taxon>
    </lineage>
</organism>
<evidence type="ECO:0000313" key="2">
    <source>
        <dbReference type="EMBL" id="QCE11083.1"/>
    </source>
</evidence>
<reference evidence="2 3" key="1">
    <citation type="submission" date="2019-04" db="EMBL/GenBank/DDBJ databases">
        <title>An improved genome assembly and genetic linkage map for asparagus bean, Vigna unguiculata ssp. sesquipedialis.</title>
        <authorList>
            <person name="Xia Q."/>
            <person name="Zhang R."/>
            <person name="Dong Y."/>
        </authorList>
    </citation>
    <scope>NUCLEOTIDE SEQUENCE [LARGE SCALE GENOMIC DNA]</scope>
    <source>
        <tissue evidence="2">Leaf</tissue>
    </source>
</reference>
<feature type="region of interest" description="Disordered" evidence="1">
    <location>
        <begin position="114"/>
        <end position="134"/>
    </location>
</feature>
<sequence length="260" mass="28775">MPQKVDPWLEEQMTPTEEVDLTILKKLPDKLSARALLLSQDSDYMKRAVIGKKAATSFSVPPRPVTQSVGSITDPTPSVEALTIASRVGTRDFQVLNIPPISIIPSSNTTAIKKKKGRVDASSSEQSPKRSHHNDALGSLVGVLLSEDLCLGDKVSYHLSLDVKEFIKEFSGVEALPMTNELILRLTVLTSRFPMSDQSQVEALQKELTTAWKEQEELKTSATNMSKQFQQLALIKYEHVRCMKRERGGRGATQVATSLR</sequence>
<name>A0A4D6NB78_VIGUN</name>
<accession>A0A4D6NB78</accession>
<keyword evidence="3" id="KW-1185">Reference proteome</keyword>
<proteinExistence type="predicted"/>
<evidence type="ECO:0000256" key="1">
    <source>
        <dbReference type="SAM" id="MobiDB-lite"/>
    </source>
</evidence>